<dbReference type="InterPro" id="IPR027056">
    <property type="entry name" value="Gluconate_2DH_su3"/>
</dbReference>
<dbReference type="InterPro" id="IPR006311">
    <property type="entry name" value="TAT_signal"/>
</dbReference>
<accession>A0ABU2ZVL2</accession>
<evidence type="ECO:0000313" key="3">
    <source>
        <dbReference type="Proteomes" id="UP001253545"/>
    </source>
</evidence>
<dbReference type="EC" id="1.-.-.-" evidence="2"/>
<proteinExistence type="predicted"/>
<organism evidence="2 3">
    <name type="scientific">Glaciecola petra</name>
    <dbReference type="NCBI Taxonomy" id="3075602"/>
    <lineage>
        <taxon>Bacteria</taxon>
        <taxon>Pseudomonadati</taxon>
        <taxon>Pseudomonadota</taxon>
        <taxon>Gammaproteobacteria</taxon>
        <taxon>Alteromonadales</taxon>
        <taxon>Alteromonadaceae</taxon>
        <taxon>Glaciecola</taxon>
    </lineage>
</organism>
<dbReference type="RefSeq" id="WP_311370177.1">
    <property type="nucleotide sequence ID" value="NZ_JAVRHX010000009.1"/>
</dbReference>
<reference evidence="2 3" key="1">
    <citation type="submission" date="2023-09" db="EMBL/GenBank/DDBJ databases">
        <authorList>
            <person name="Rey-Velasco X."/>
        </authorList>
    </citation>
    <scope>NUCLEOTIDE SEQUENCE [LARGE SCALE GENOMIC DNA]</scope>
    <source>
        <strain evidence="2 3">P117</strain>
    </source>
</reference>
<keyword evidence="2" id="KW-0560">Oxidoreductase</keyword>
<dbReference type="InterPro" id="IPR019546">
    <property type="entry name" value="TAT_signal_bac_arc"/>
</dbReference>
<dbReference type="NCBIfam" id="TIGR01409">
    <property type="entry name" value="TAT_signal_seq"/>
    <property type="match status" value="1"/>
</dbReference>
<comment type="caution">
    <text evidence="2">The sequence shown here is derived from an EMBL/GenBank/DDBJ whole genome shotgun (WGS) entry which is preliminary data.</text>
</comment>
<dbReference type="GO" id="GO:0016491">
    <property type="term" value="F:oxidoreductase activity"/>
    <property type="evidence" value="ECO:0007669"/>
    <property type="project" value="UniProtKB-KW"/>
</dbReference>
<dbReference type="Proteomes" id="UP001253545">
    <property type="component" value="Unassembled WGS sequence"/>
</dbReference>
<sequence length="204" mass="21997">MKEYPQNSRSQLTRRDFMRKLSSVMGVTAAGAVLAGSSVATALAYVPKQGSENSAGKLFNQMQMKALKAIADTVFPETDTPSGGQVDCHGLIDNLLATCHSVETQQNMVSCVSAIMAASVNGRAIHELSANEQEALLNKVEAGQSVNGETLGHFRFLKYLIVFAFFTSEVGATQVLRYQAVPGGFKASVKMTDDTIAWSSRDFY</sequence>
<protein>
    <submittedName>
        <fullName evidence="2">Gluconate 2-dehydrogenase subunit 3 family protein</fullName>
        <ecNumber evidence="2">1.-.-.-</ecNumber>
    </submittedName>
</protein>
<keyword evidence="1" id="KW-0732">Signal</keyword>
<gene>
    <name evidence="2" type="ORF">RM552_17465</name>
</gene>
<keyword evidence="3" id="KW-1185">Reference proteome</keyword>
<evidence type="ECO:0000313" key="2">
    <source>
        <dbReference type="EMBL" id="MDT0596650.1"/>
    </source>
</evidence>
<dbReference type="Pfam" id="PF13618">
    <property type="entry name" value="Gluconate_2-dh3"/>
    <property type="match status" value="1"/>
</dbReference>
<evidence type="ECO:0000256" key="1">
    <source>
        <dbReference type="ARBA" id="ARBA00022729"/>
    </source>
</evidence>
<name>A0ABU2ZVL2_9ALTE</name>
<dbReference type="EMBL" id="JAVRHX010000009">
    <property type="protein sequence ID" value="MDT0596650.1"/>
    <property type="molecule type" value="Genomic_DNA"/>
</dbReference>
<dbReference type="PROSITE" id="PS51318">
    <property type="entry name" value="TAT"/>
    <property type="match status" value="1"/>
</dbReference>